<dbReference type="InterPro" id="IPR045430">
    <property type="entry name" value="EAD1"/>
</dbReference>
<dbReference type="PRINTS" id="PR00364">
    <property type="entry name" value="DISEASERSIST"/>
</dbReference>
<dbReference type="OrthoDB" id="3209544at2"/>
<dbReference type="InterPro" id="IPR002182">
    <property type="entry name" value="NB-ARC"/>
</dbReference>
<gene>
    <name evidence="5" type="ORF">FRACA_950016</name>
</gene>
<dbReference type="Gene3D" id="1.10.10.10">
    <property type="entry name" value="Winged helix-like DNA-binding domain superfamily/Winged helix DNA-binding domain"/>
    <property type="match status" value="1"/>
</dbReference>
<keyword evidence="2" id="KW-0677">Repeat</keyword>
<dbReference type="GO" id="GO:0043531">
    <property type="term" value="F:ADP binding"/>
    <property type="evidence" value="ECO:0007669"/>
    <property type="project" value="InterPro"/>
</dbReference>
<dbReference type="SUPFAM" id="SSF52540">
    <property type="entry name" value="P-loop containing nucleoside triphosphate hydrolases"/>
    <property type="match status" value="1"/>
</dbReference>
<evidence type="ECO:0000259" key="4">
    <source>
        <dbReference type="Pfam" id="PF19955"/>
    </source>
</evidence>
<evidence type="ECO:0000313" key="6">
    <source>
        <dbReference type="Proteomes" id="UP000234331"/>
    </source>
</evidence>
<dbReference type="Gene3D" id="3.40.50.300">
    <property type="entry name" value="P-loop containing nucleotide triphosphate hydrolases"/>
    <property type="match status" value="1"/>
</dbReference>
<name>A0A2I2L2V3_9ACTN</name>
<dbReference type="PANTHER" id="PTHR22845:SF5">
    <property type="entry name" value="APOPTOTIC PROTEASE-ACTIVATING FACTOR 1"/>
    <property type="match status" value="1"/>
</dbReference>
<dbReference type="EMBL" id="FZMO01000564">
    <property type="protein sequence ID" value="SNQ52197.1"/>
    <property type="molecule type" value="Genomic_DNA"/>
</dbReference>
<keyword evidence="6" id="KW-1185">Reference proteome</keyword>
<dbReference type="SUPFAM" id="SSF48371">
    <property type="entry name" value="ARM repeat"/>
    <property type="match status" value="1"/>
</dbReference>
<dbReference type="RefSeq" id="WP_101836428.1">
    <property type="nucleotide sequence ID" value="NZ_FZMO01000564.1"/>
</dbReference>
<dbReference type="Gene3D" id="1.10.8.430">
    <property type="entry name" value="Helical domain of apoptotic protease-activating factors"/>
    <property type="match status" value="1"/>
</dbReference>
<dbReference type="InterPro" id="IPR016024">
    <property type="entry name" value="ARM-type_fold"/>
</dbReference>
<accession>A0A2I2L2V3</accession>
<dbReference type="Pfam" id="PF00931">
    <property type="entry name" value="NB-ARC"/>
    <property type="match status" value="1"/>
</dbReference>
<proteinExistence type="predicted"/>
<dbReference type="Pfam" id="PF19955">
    <property type="entry name" value="EAD1"/>
    <property type="match status" value="1"/>
</dbReference>
<reference evidence="5 6" key="1">
    <citation type="submission" date="2017-06" db="EMBL/GenBank/DDBJ databases">
        <authorList>
            <person name="Kim H.J."/>
            <person name="Triplett B.A."/>
        </authorList>
    </citation>
    <scope>NUCLEOTIDE SEQUENCE [LARGE SCALE GENOMIC DNA]</scope>
    <source>
        <strain evidence="5">FRACA_ARgP5</strain>
    </source>
</reference>
<keyword evidence="1" id="KW-0053">Apoptosis</keyword>
<evidence type="ECO:0000259" key="3">
    <source>
        <dbReference type="Pfam" id="PF00931"/>
    </source>
</evidence>
<dbReference type="AlphaFoldDB" id="A0A2I2L2V3"/>
<protein>
    <submittedName>
        <fullName evidence="5">Putative NB-ARC domain protein</fullName>
    </submittedName>
</protein>
<dbReference type="InterPro" id="IPR042197">
    <property type="entry name" value="Apaf_helical"/>
</dbReference>
<evidence type="ECO:0000256" key="2">
    <source>
        <dbReference type="ARBA" id="ARBA00022737"/>
    </source>
</evidence>
<dbReference type="Proteomes" id="UP000234331">
    <property type="component" value="Unassembled WGS sequence"/>
</dbReference>
<dbReference type="InterPro" id="IPR036388">
    <property type="entry name" value="WH-like_DNA-bd_sf"/>
</dbReference>
<organism evidence="5 6">
    <name type="scientific">Frankia canadensis</name>
    <dbReference type="NCBI Taxonomy" id="1836972"/>
    <lineage>
        <taxon>Bacteria</taxon>
        <taxon>Bacillati</taxon>
        <taxon>Actinomycetota</taxon>
        <taxon>Actinomycetes</taxon>
        <taxon>Frankiales</taxon>
        <taxon>Frankiaceae</taxon>
        <taxon>Frankia</taxon>
    </lineage>
</organism>
<evidence type="ECO:0000256" key="1">
    <source>
        <dbReference type="ARBA" id="ARBA00022703"/>
    </source>
</evidence>
<dbReference type="InterPro" id="IPR027417">
    <property type="entry name" value="P-loop_NTPase"/>
</dbReference>
<feature type="domain" description="NB-ARC" evidence="3">
    <location>
        <begin position="115"/>
        <end position="242"/>
    </location>
</feature>
<dbReference type="GO" id="GO:0005829">
    <property type="term" value="C:cytosol"/>
    <property type="evidence" value="ECO:0007669"/>
    <property type="project" value="UniProtKB-ARBA"/>
</dbReference>
<feature type="domain" description="Effector-associated" evidence="4">
    <location>
        <begin position="7"/>
        <end position="86"/>
    </location>
</feature>
<sequence>MTVLSAFSQEELRALALAFPDSASVRGLLGSVGYPLEHLPVWNATSAAEVWYEIAERLALGVIPNGRARVLAAAAARFPGVSVFGEQVVLRLAPSWDVLQAARPLPEHYVPRVADLDALHATLSSHGAGHVGVIGMGGAGKSTLARAAVHDDVLRARFADGVVWVDVGPDADTAEVQARVLRAFGDLRPVLAVADGRERLRDLLAGAYCLVVLDDVWEAAVVDAFPRVAGVRYLITARTHHVLPTGAERLRVGRVDAKIARELLAAYARWPAEGLPSRAETVLSYCDGLALALAIAGGLISEHWGWDEIADRFSEADLDALRARFPDYPNGSLLVVLGTTIDILPTATASRFHELAVFRGRGRVSSAVLTELWAETAGLGRAQTLQALRDLANVSLISLDLLTDTVSVHGLVIDYARARLGSSRFAELHGLLAARLLRRWGSVDEGLPDLVKLVEPTEVDRYTLSALVDHLLAAGDPDTVDRLLGAEQPSAARHKENIWHAMHEDWASIESYLATVRAAWRDAQEQAQAGDRAMFAREATYALLVGSMTSRAGNVPASLLVRLAEAALWSATRVISYAQANRWPDTRASALARLAPHVPAEQRPQIFQRAVAALEAIDEPDLRADVLAGLASVLPADDLERVATRTLVDMTTMSPAHRAAVLASLAPFLRPDTLDETLRQLLGEVTALETPESRAVALADLASLFPADERGHLLDQALDDLAAMNAPGPRAEALTELGPLLPPDLVNEALDILLALDSPFDRALPLAELAPYAVGDQLARLLAQVLDDIPDLDSESIRLDILTKVAPRLPDTLARPILEQVLAELAASPWMADTLFADLAPQLPEDLVPKAFNVAEFIDAPEVRAQALAALAPYLPDNLILDALDTATKIDEPDDRAVALEGLAPHLPADALDWAADAALTIDSATDVLLTWTALAAYLPDGYAGDLIDLASVSDLSEHGLADALAGAVPHLPEQLLGEVVDAALNIDEPYPRARLLTLVLPDLDSGSHDEILEQILEDAHGGDLRPDQVAEIMTIVAPCLPSDEQQPILAQTLSDVLRIGSASRRASALAMLIPSLHEENDLSIAREALSHIITAPDSITRLDPKALKVLAPFLRAEAPEYAMTRALEAAIDTDWEEGRAYALASLAPCLPDHLVTRASDAASAITSPEARAIALAGVAPHLPPDQRHTVLTRALQAGSTVSRSSVIQVITSVLGGNRVAAEPDGHAAVAALLRVQEWWP</sequence>
<dbReference type="PANTHER" id="PTHR22845">
    <property type="entry name" value="APOPTOTIC PROTEASE-ACTIVATING FACTOR 1"/>
    <property type="match status" value="1"/>
</dbReference>
<evidence type="ECO:0000313" key="5">
    <source>
        <dbReference type="EMBL" id="SNQ52197.1"/>
    </source>
</evidence>